<keyword evidence="2" id="KW-1185">Reference proteome</keyword>
<organism evidence="1 2">
    <name type="scientific">Sistotremastrum suecicum HHB10207 ss-3</name>
    <dbReference type="NCBI Taxonomy" id="1314776"/>
    <lineage>
        <taxon>Eukaryota</taxon>
        <taxon>Fungi</taxon>
        <taxon>Dikarya</taxon>
        <taxon>Basidiomycota</taxon>
        <taxon>Agaricomycotina</taxon>
        <taxon>Agaricomycetes</taxon>
        <taxon>Sistotremastrales</taxon>
        <taxon>Sistotremastraceae</taxon>
        <taxon>Sistotremastrum</taxon>
    </lineage>
</organism>
<dbReference type="EMBL" id="KV428527">
    <property type="protein sequence ID" value="KZT31576.1"/>
    <property type="molecule type" value="Genomic_DNA"/>
</dbReference>
<dbReference type="OrthoDB" id="2506088at2759"/>
<sequence>LSKAKLHILTHLPQHIRLFGPAVLLSTERYEAFNHIFRLCSIHSNRQAPSRDICHSFAGFERCRHLLMGGFWWDE</sequence>
<gene>
    <name evidence="1" type="ORF">SISSUDRAFT_963645</name>
</gene>
<dbReference type="Proteomes" id="UP000076798">
    <property type="component" value="Unassembled WGS sequence"/>
</dbReference>
<feature type="non-terminal residue" evidence="1">
    <location>
        <position position="75"/>
    </location>
</feature>
<evidence type="ECO:0000313" key="1">
    <source>
        <dbReference type="EMBL" id="KZT31576.1"/>
    </source>
</evidence>
<dbReference type="STRING" id="1314776.A0A165WVZ3"/>
<accession>A0A165WVZ3</accession>
<protein>
    <submittedName>
        <fullName evidence="1">Uncharacterized protein</fullName>
    </submittedName>
</protein>
<feature type="non-terminal residue" evidence="1">
    <location>
        <position position="1"/>
    </location>
</feature>
<name>A0A165WVZ3_9AGAM</name>
<dbReference type="AlphaFoldDB" id="A0A165WVZ3"/>
<proteinExistence type="predicted"/>
<evidence type="ECO:0000313" key="2">
    <source>
        <dbReference type="Proteomes" id="UP000076798"/>
    </source>
</evidence>
<reference evidence="1 2" key="1">
    <citation type="journal article" date="2016" name="Mol. Biol. Evol.">
        <title>Comparative Genomics of Early-Diverging Mushroom-Forming Fungi Provides Insights into the Origins of Lignocellulose Decay Capabilities.</title>
        <authorList>
            <person name="Nagy L.G."/>
            <person name="Riley R."/>
            <person name="Tritt A."/>
            <person name="Adam C."/>
            <person name="Daum C."/>
            <person name="Floudas D."/>
            <person name="Sun H."/>
            <person name="Yadav J.S."/>
            <person name="Pangilinan J."/>
            <person name="Larsson K.H."/>
            <person name="Matsuura K."/>
            <person name="Barry K."/>
            <person name="Labutti K."/>
            <person name="Kuo R."/>
            <person name="Ohm R.A."/>
            <person name="Bhattacharya S.S."/>
            <person name="Shirouzu T."/>
            <person name="Yoshinaga Y."/>
            <person name="Martin F.M."/>
            <person name="Grigoriev I.V."/>
            <person name="Hibbett D.S."/>
        </authorList>
    </citation>
    <scope>NUCLEOTIDE SEQUENCE [LARGE SCALE GENOMIC DNA]</scope>
    <source>
        <strain evidence="1 2">HHB10207 ss-3</strain>
    </source>
</reference>